<sequence>MLLPHSGLLIGVLWIVVFSAAGVKCLNGEEDQSQDMECKMKSVSVSALPFLRENDLSIMHSPSASEPKLLFSVRNDFPGEIVVVDDLENTELPYFVLEISGNSEDIPLVRWRQQWLENGTLLFHIHHQDGSQNLPGPAATAYPASDSAEEELRILHISVMGGMIALLLSILCLVLILYTRRRWCKRRRVPQPQKSASAEAANEIHYIPSVLMGGQARESLRNSRGQGHNSSGTLSIRETPILDGYEYDITDLRHHLQRECMNGGEDFTSQVTRTLDSLQGCNDKAGMDLTPGFLVASFFYCLLSLSVFFPGSPRSPIHKTTLTLISVVSCVIGLVCASHLSCSLNVRVILHVPEHLIADGNLITRSASHPAPEQRGSSAPHLPPTTSTVLKQISCL</sequence>
<evidence type="ECO:0000256" key="3">
    <source>
        <dbReference type="SAM" id="SignalP"/>
    </source>
</evidence>
<dbReference type="PANTHER" id="PTHR16592:SF8">
    <property type="entry name" value="ASTROTACTIN-1"/>
    <property type="match status" value="1"/>
</dbReference>
<evidence type="ECO:0000256" key="1">
    <source>
        <dbReference type="SAM" id="MobiDB-lite"/>
    </source>
</evidence>
<dbReference type="InterPro" id="IPR026995">
    <property type="entry name" value="Astrotactin"/>
</dbReference>
<feature type="chain" id="PRO_5033998352" evidence="3">
    <location>
        <begin position="26"/>
        <end position="396"/>
    </location>
</feature>
<proteinExistence type="predicted"/>
<dbReference type="GO" id="GO:0016020">
    <property type="term" value="C:membrane"/>
    <property type="evidence" value="ECO:0007669"/>
    <property type="project" value="TreeGrafter"/>
</dbReference>
<evidence type="ECO:0000256" key="2">
    <source>
        <dbReference type="SAM" id="Phobius"/>
    </source>
</evidence>
<protein>
    <submittedName>
        <fullName evidence="5">Astrotactin 1</fullName>
    </submittedName>
</protein>
<keyword evidence="2" id="KW-0812">Transmembrane</keyword>
<keyword evidence="3" id="KW-0732">Signal</keyword>
<keyword evidence="2" id="KW-1133">Transmembrane helix</keyword>
<dbReference type="Proteomes" id="UP000694701">
    <property type="component" value="Unplaced"/>
</dbReference>
<dbReference type="AlphaFoldDB" id="A0A8C2CZR2"/>
<feature type="signal peptide" evidence="3">
    <location>
        <begin position="1"/>
        <end position="25"/>
    </location>
</feature>
<dbReference type="GO" id="GO:0001764">
    <property type="term" value="P:neuron migration"/>
    <property type="evidence" value="ECO:0007669"/>
    <property type="project" value="InterPro"/>
</dbReference>
<organism evidence="5 6">
    <name type="scientific">Cyprinus carpio</name>
    <name type="common">Common carp</name>
    <dbReference type="NCBI Taxonomy" id="7962"/>
    <lineage>
        <taxon>Eukaryota</taxon>
        <taxon>Metazoa</taxon>
        <taxon>Chordata</taxon>
        <taxon>Craniata</taxon>
        <taxon>Vertebrata</taxon>
        <taxon>Euteleostomi</taxon>
        <taxon>Actinopterygii</taxon>
        <taxon>Neopterygii</taxon>
        <taxon>Teleostei</taxon>
        <taxon>Ostariophysi</taxon>
        <taxon>Cypriniformes</taxon>
        <taxon>Cyprinidae</taxon>
        <taxon>Cyprininae</taxon>
        <taxon>Cyprinus</taxon>
    </lineage>
</organism>
<dbReference type="InterPro" id="IPR045575">
    <property type="entry name" value="ASTN_1_2_N"/>
</dbReference>
<feature type="region of interest" description="Disordered" evidence="1">
    <location>
        <begin position="368"/>
        <end position="387"/>
    </location>
</feature>
<dbReference type="GO" id="GO:0007158">
    <property type="term" value="P:neuron cell-cell adhesion"/>
    <property type="evidence" value="ECO:0007669"/>
    <property type="project" value="TreeGrafter"/>
</dbReference>
<dbReference type="GO" id="GO:0005768">
    <property type="term" value="C:endosome"/>
    <property type="evidence" value="ECO:0007669"/>
    <property type="project" value="TreeGrafter"/>
</dbReference>
<evidence type="ECO:0000313" key="5">
    <source>
        <dbReference type="Ensembl" id="ENSCCRP00020019194.1"/>
    </source>
</evidence>
<dbReference type="Ensembl" id="ENSCCRT00020021085.1">
    <property type="protein sequence ID" value="ENSCCRP00020019194.1"/>
    <property type="gene ID" value="ENSCCRG00020008640.1"/>
</dbReference>
<feature type="transmembrane region" description="Helical" evidence="2">
    <location>
        <begin position="292"/>
        <end position="309"/>
    </location>
</feature>
<accession>A0A8C2CZR2</accession>
<feature type="domain" description="Astrotactin-1/2 N-terminal" evidence="4">
    <location>
        <begin position="98"/>
        <end position="293"/>
    </location>
</feature>
<dbReference type="PANTHER" id="PTHR16592">
    <property type="entry name" value="ASTROTACTIN-1-LIKE"/>
    <property type="match status" value="1"/>
</dbReference>
<keyword evidence="2" id="KW-0472">Membrane</keyword>
<reference evidence="5" key="1">
    <citation type="submission" date="2025-08" db="UniProtKB">
        <authorList>
            <consortium name="Ensembl"/>
        </authorList>
    </citation>
    <scope>IDENTIFICATION</scope>
</reference>
<dbReference type="Pfam" id="PF19441">
    <property type="entry name" value="ASTN_1_2_N"/>
    <property type="match status" value="2"/>
</dbReference>
<evidence type="ECO:0000259" key="4">
    <source>
        <dbReference type="Pfam" id="PF19441"/>
    </source>
</evidence>
<name>A0A8C2CZR2_CYPCA</name>
<evidence type="ECO:0000313" key="6">
    <source>
        <dbReference type="Proteomes" id="UP000694701"/>
    </source>
</evidence>
<feature type="transmembrane region" description="Helical" evidence="2">
    <location>
        <begin position="321"/>
        <end position="340"/>
    </location>
</feature>
<feature type="transmembrane region" description="Helical" evidence="2">
    <location>
        <begin position="154"/>
        <end position="178"/>
    </location>
</feature>
<feature type="domain" description="Astrotactin-1/2 N-terminal" evidence="4">
    <location>
        <begin position="311"/>
        <end position="361"/>
    </location>
</feature>